<evidence type="ECO:0000256" key="6">
    <source>
        <dbReference type="ARBA" id="ARBA00022790"/>
    </source>
</evidence>
<gene>
    <name evidence="10" type="ORF">QR680_017388</name>
</gene>
<evidence type="ECO:0000256" key="1">
    <source>
        <dbReference type="ARBA" id="ARBA00004123"/>
    </source>
</evidence>
<evidence type="ECO:0000313" key="11">
    <source>
        <dbReference type="Proteomes" id="UP001175271"/>
    </source>
</evidence>
<comment type="subcellular location">
    <subcellularLocation>
        <location evidence="2">Cytoplasm</location>
    </subcellularLocation>
    <subcellularLocation>
        <location evidence="1">Nucleus</location>
    </subcellularLocation>
</comment>
<evidence type="ECO:0000256" key="4">
    <source>
        <dbReference type="ARBA" id="ARBA00014878"/>
    </source>
</evidence>
<comment type="caution">
    <text evidence="10">The sequence shown here is derived from an EMBL/GenBank/DDBJ whole genome shotgun (WGS) entry which is preliminary data.</text>
</comment>
<dbReference type="PANTHER" id="PTHR10758:SF1">
    <property type="entry name" value="COP9 SIGNALOSOME COMPLEX SUBUNIT 3"/>
    <property type="match status" value="1"/>
</dbReference>
<name>A0AA39HED2_9BILA</name>
<accession>A0AA39HED2</accession>
<feature type="domain" description="PCI" evidence="9">
    <location>
        <begin position="162"/>
        <end position="335"/>
    </location>
</feature>
<keyword evidence="6" id="KW-0736">Signalosome</keyword>
<reference evidence="10" key="1">
    <citation type="submission" date="2023-06" db="EMBL/GenBank/DDBJ databases">
        <title>Genomic analysis of the entomopathogenic nematode Steinernema hermaphroditum.</title>
        <authorList>
            <person name="Schwarz E.M."/>
            <person name="Heppert J.K."/>
            <person name="Baniya A."/>
            <person name="Schwartz H.T."/>
            <person name="Tan C.-H."/>
            <person name="Antoshechkin I."/>
            <person name="Sternberg P.W."/>
            <person name="Goodrich-Blair H."/>
            <person name="Dillman A.R."/>
        </authorList>
    </citation>
    <scope>NUCLEOTIDE SEQUENCE</scope>
    <source>
        <strain evidence="10">PS9179</strain>
        <tissue evidence="10">Whole animal</tissue>
    </source>
</reference>
<dbReference type="GO" id="GO:0005737">
    <property type="term" value="C:cytoplasm"/>
    <property type="evidence" value="ECO:0007669"/>
    <property type="project" value="UniProtKB-SubCell"/>
</dbReference>
<dbReference type="GO" id="GO:0006511">
    <property type="term" value="P:ubiquitin-dependent protein catabolic process"/>
    <property type="evidence" value="ECO:0007669"/>
    <property type="project" value="TreeGrafter"/>
</dbReference>
<dbReference type="Pfam" id="PF22788">
    <property type="entry name" value="COP9_hel_rpt"/>
    <property type="match status" value="1"/>
</dbReference>
<sequence length="417" mass="46485">MVVEEFPNMEFAERIQEIESEIAALNGIAEKSERLRRIGGLVNALLSRLNGENVTPIIEAYVRTFQNLATVFLAETNASTGVPLLRDAIQVIVGDGKIITSLHGRFFELCIKTRDFEVGQSLIHDDARELLKEKTSGTPEYDVKSVLFYFFHAGNLLCQAEQFERALRMYMSVLVLPSTSVSPYVLEAYKKFVLINLILGSPVKELPSNMSCGLERAIRPKCSEYDELAKICRSTSYGKNVPGNVINYLNSVVKVIQGDGHEALAHLVVKRVRYDAVMRVAEAFKVIKFEDVIRRAFLKDEKEAQELIQDLVEAKRLLAVIDKTAGFIRFEFPDNTNVNAESLGQCAQNISELKVQVGKYDDIARSHKYYVLKQGGHSTPATASNVPSTSTNDDEGFGQVAQALLPIRPPPPPGFRQ</sequence>
<comment type="similarity">
    <text evidence="3">Belongs to the CSN3 family.</text>
</comment>
<protein>
    <recommendedName>
        <fullName evidence="4">COP9 signalosome complex subunit 3</fullName>
    </recommendedName>
</protein>
<keyword evidence="11" id="KW-1185">Reference proteome</keyword>
<dbReference type="InterPro" id="IPR050756">
    <property type="entry name" value="CSN3"/>
</dbReference>
<evidence type="ECO:0000256" key="2">
    <source>
        <dbReference type="ARBA" id="ARBA00004496"/>
    </source>
</evidence>
<dbReference type="GO" id="GO:0008180">
    <property type="term" value="C:COP9 signalosome"/>
    <property type="evidence" value="ECO:0007669"/>
    <property type="project" value="UniProtKB-KW"/>
</dbReference>
<evidence type="ECO:0000313" key="10">
    <source>
        <dbReference type="EMBL" id="KAK0404305.1"/>
    </source>
</evidence>
<dbReference type="InterPro" id="IPR055089">
    <property type="entry name" value="COP9_N"/>
</dbReference>
<evidence type="ECO:0000256" key="7">
    <source>
        <dbReference type="ARBA" id="ARBA00023242"/>
    </source>
</evidence>
<dbReference type="InterPro" id="IPR000717">
    <property type="entry name" value="PCI_dom"/>
</dbReference>
<evidence type="ECO:0000256" key="3">
    <source>
        <dbReference type="ARBA" id="ARBA00007084"/>
    </source>
</evidence>
<dbReference type="Proteomes" id="UP001175271">
    <property type="component" value="Unassembled WGS sequence"/>
</dbReference>
<dbReference type="PROSITE" id="PS50250">
    <property type="entry name" value="PCI"/>
    <property type="match status" value="1"/>
</dbReference>
<keyword evidence="7" id="KW-0539">Nucleus</keyword>
<feature type="compositionally biased region" description="Polar residues" evidence="8">
    <location>
        <begin position="376"/>
        <end position="391"/>
    </location>
</feature>
<evidence type="ECO:0000256" key="5">
    <source>
        <dbReference type="ARBA" id="ARBA00022490"/>
    </source>
</evidence>
<evidence type="ECO:0000256" key="8">
    <source>
        <dbReference type="SAM" id="MobiDB-lite"/>
    </source>
</evidence>
<evidence type="ECO:0000259" key="9">
    <source>
        <dbReference type="PROSITE" id="PS50250"/>
    </source>
</evidence>
<organism evidence="10 11">
    <name type="scientific">Steinernema hermaphroditum</name>
    <dbReference type="NCBI Taxonomy" id="289476"/>
    <lineage>
        <taxon>Eukaryota</taxon>
        <taxon>Metazoa</taxon>
        <taxon>Ecdysozoa</taxon>
        <taxon>Nematoda</taxon>
        <taxon>Chromadorea</taxon>
        <taxon>Rhabditida</taxon>
        <taxon>Tylenchina</taxon>
        <taxon>Panagrolaimomorpha</taxon>
        <taxon>Strongyloidoidea</taxon>
        <taxon>Steinernematidae</taxon>
        <taxon>Steinernema</taxon>
    </lineage>
</organism>
<keyword evidence="5" id="KW-0963">Cytoplasm</keyword>
<proteinExistence type="inferred from homology"/>
<feature type="region of interest" description="Disordered" evidence="8">
    <location>
        <begin position="375"/>
        <end position="395"/>
    </location>
</feature>
<dbReference type="PANTHER" id="PTHR10758">
    <property type="entry name" value="26S PROTEASOME NON-ATPASE REGULATORY SUBUNIT 3/COP9 SIGNALOSOME COMPLEX SUBUNIT 3"/>
    <property type="match status" value="1"/>
</dbReference>
<dbReference type="EMBL" id="JAUCMV010000004">
    <property type="protein sequence ID" value="KAK0404305.1"/>
    <property type="molecule type" value="Genomic_DNA"/>
</dbReference>
<dbReference type="AlphaFoldDB" id="A0AA39HED2"/>